<accession>A0A124H656</accession>
<dbReference type="Proteomes" id="UP000054024">
    <property type="component" value="Unassembled WGS sequence"/>
</dbReference>
<gene>
    <name evidence="2" type="ORF">AQI70_07645</name>
</gene>
<dbReference type="EMBL" id="LMWJ01000004">
    <property type="protein sequence ID" value="KUM80041.1"/>
    <property type="molecule type" value="Genomic_DNA"/>
</dbReference>
<protein>
    <recommendedName>
        <fullName evidence="1">Microcin J25-processing protein McjB C-terminal domain-containing protein</fullName>
    </recommendedName>
</protein>
<name>A0A124H656_9ACTN</name>
<organism evidence="2 3">
    <name type="scientific">Streptomyces curacoi</name>
    <dbReference type="NCBI Taxonomy" id="146536"/>
    <lineage>
        <taxon>Bacteria</taxon>
        <taxon>Bacillati</taxon>
        <taxon>Actinomycetota</taxon>
        <taxon>Actinomycetes</taxon>
        <taxon>Kitasatosporales</taxon>
        <taxon>Streptomycetaceae</taxon>
        <taxon>Streptomyces</taxon>
    </lineage>
</organism>
<feature type="domain" description="Microcin J25-processing protein McjB C-terminal" evidence="1">
    <location>
        <begin position="38"/>
        <end position="156"/>
    </location>
</feature>
<keyword evidence="3" id="KW-1185">Reference proteome</keyword>
<reference evidence="2 3" key="1">
    <citation type="submission" date="2015-10" db="EMBL/GenBank/DDBJ databases">
        <title>Draft genome sequence of Streptomyces curacoi DSM 40107, type strain for the species Streptomyces curacoi.</title>
        <authorList>
            <person name="Ruckert C."/>
            <person name="Winkler A."/>
            <person name="Kalinowski J."/>
            <person name="Kampfer P."/>
            <person name="Glaeser S."/>
        </authorList>
    </citation>
    <scope>NUCLEOTIDE SEQUENCE [LARGE SCALE GENOMIC DNA]</scope>
    <source>
        <strain evidence="2 3">DSM 40107</strain>
    </source>
</reference>
<evidence type="ECO:0000313" key="3">
    <source>
        <dbReference type="Proteomes" id="UP000054024"/>
    </source>
</evidence>
<dbReference type="STRING" id="146536.AQI70_07645"/>
<evidence type="ECO:0000259" key="1">
    <source>
        <dbReference type="Pfam" id="PF13471"/>
    </source>
</evidence>
<proteinExistence type="predicted"/>
<dbReference type="InterPro" id="IPR032708">
    <property type="entry name" value="McjB_C"/>
</dbReference>
<dbReference type="InterPro" id="IPR053521">
    <property type="entry name" value="McjB-like"/>
</dbReference>
<evidence type="ECO:0000313" key="2">
    <source>
        <dbReference type="EMBL" id="KUM80041.1"/>
    </source>
</evidence>
<dbReference type="NCBIfam" id="NF033537">
    <property type="entry name" value="lasso_biosyn_B2"/>
    <property type="match status" value="1"/>
</dbReference>
<dbReference type="Pfam" id="PF13471">
    <property type="entry name" value="Transglut_core3"/>
    <property type="match status" value="1"/>
</dbReference>
<dbReference type="OrthoDB" id="4216346at2"/>
<dbReference type="RefSeq" id="WP_062145780.1">
    <property type="nucleotide sequence ID" value="NZ_KQ947985.1"/>
</dbReference>
<sequence length="185" mass="20540">MKSLKNPTADWEFLLWDPGPPPPRPPRWARLLAAARTVRAARLLRRRGWPAAQHRLRTLRPAVRDVPAPPEAIRVARREVLSCLTALRLADPDALCLPRSYALATYFTTLGLPVQIVVARQRSSIGGRFACHAWAELYGEVLADIPGVRTGFTVLQRFGSEHVRGVDTEVPERRTAEGLGDGRAV</sequence>
<dbReference type="AlphaFoldDB" id="A0A124H656"/>
<comment type="caution">
    <text evidence="2">The sequence shown here is derived from an EMBL/GenBank/DDBJ whole genome shotgun (WGS) entry which is preliminary data.</text>
</comment>